<gene>
    <name evidence="1" type="ORF">QAD02_005216</name>
</gene>
<dbReference type="EMBL" id="CM056743">
    <property type="protein sequence ID" value="KAJ8673954.1"/>
    <property type="molecule type" value="Genomic_DNA"/>
</dbReference>
<reference evidence="1" key="1">
    <citation type="submission" date="2023-04" db="EMBL/GenBank/DDBJ databases">
        <title>A chromosome-level genome assembly of the parasitoid wasp Eretmocerus hayati.</title>
        <authorList>
            <person name="Zhong Y."/>
            <person name="Liu S."/>
            <person name="Liu Y."/>
        </authorList>
    </citation>
    <scope>NUCLEOTIDE SEQUENCE</scope>
    <source>
        <strain evidence="1">ZJU_SS_LIU_2023</strain>
    </source>
</reference>
<accession>A0ACC2NUH1</accession>
<organism evidence="1 2">
    <name type="scientific">Eretmocerus hayati</name>
    <dbReference type="NCBI Taxonomy" id="131215"/>
    <lineage>
        <taxon>Eukaryota</taxon>
        <taxon>Metazoa</taxon>
        <taxon>Ecdysozoa</taxon>
        <taxon>Arthropoda</taxon>
        <taxon>Hexapoda</taxon>
        <taxon>Insecta</taxon>
        <taxon>Pterygota</taxon>
        <taxon>Neoptera</taxon>
        <taxon>Endopterygota</taxon>
        <taxon>Hymenoptera</taxon>
        <taxon>Apocrita</taxon>
        <taxon>Proctotrupomorpha</taxon>
        <taxon>Chalcidoidea</taxon>
        <taxon>Aphelinidae</taxon>
        <taxon>Aphelininae</taxon>
        <taxon>Eretmocerus</taxon>
    </lineage>
</organism>
<dbReference type="Proteomes" id="UP001239111">
    <property type="component" value="Chromosome 3"/>
</dbReference>
<keyword evidence="2" id="KW-1185">Reference proteome</keyword>
<protein>
    <submittedName>
        <fullName evidence="1">Uncharacterized protein</fullName>
    </submittedName>
</protein>
<proteinExistence type="predicted"/>
<evidence type="ECO:0000313" key="2">
    <source>
        <dbReference type="Proteomes" id="UP001239111"/>
    </source>
</evidence>
<evidence type="ECO:0000313" key="1">
    <source>
        <dbReference type="EMBL" id="KAJ8673954.1"/>
    </source>
</evidence>
<comment type="caution">
    <text evidence="1">The sequence shown here is derived from an EMBL/GenBank/DDBJ whole genome shotgun (WGS) entry which is preliminary data.</text>
</comment>
<sequence length="875" mass="96143">MIPIALPILPILALFIPEITSVTTKIEDCGGTYKGFQYTISSPNYPRSYPVNKKCVFNLVADYGNTGLSTTTTTGSDILKSNNVKCDQEFHLQFLDFDLGAEEDCAGDKLQVGDGHVFCGRVSGLRKFTGRNGTLKVTFQSDDNEAANKGFKILVTAMPCSVRVVPSSKTHSLKGITDAIKSRKNGIPNQTYQKSSSMEENYDNNDLKNGNFYPLDKPKNVTPAITTTTQSSKRKIPTIHHSLVTPAVSESETQTTSPSKLSSTAMSQNSPRITSYIFLPPQTSNANVTVSDQLTSPFGSKSFAVVTTPPAGLSPPQSNTISPFSHDNHQANKNSELLSTWDKSSTSVINIPSGSYGDTGLGVVDYKLNVANNFNGNLQSSQDWDTDGTQIITGKINNLYSDSELQSQNSIYDPRHGAFDPVTSNEGFNSKINLGYGASDYNPIANPIPFPNSHQRPGSITYNPLLYNTLNPYPNPGFNPNLNPVLNPGINPVGPGGECCRVQSARQFSLTSPGFPGNTPPVYSCRHTIVKASPDVCQLRLNFRFFNFGGEDLYCTNGHVEIDGRRYCGCRSNLRLLIPFQEFGTKEILVNYVGFPRSRFSGFVIDVLQEPCRNSEWPYSPPRSPYDSIYHPFYKRREGAQSTTGTFGSQNGPVNGHGFRGKRNAGYTYDRPSIPFPGGEVAPLTPNPGFGGGQDRIFGASCQNRVFFDWLIASKDSWFRNNGCIGGYPGGAGGGYLGTGYNSRRYLPAQKRVEENPIECREIGVAQGVIQSPSYPNSYPDNVRSCFRFKRIPNHCELEVYVQDFQLEPSAECVKDYLSFGRDKYCGESLKNTRTPFDLTASEPVEIYFTSDSHGTGRGFTINFSQRPCRTTAKF</sequence>
<name>A0ACC2NUH1_9HYME</name>